<organism evidence="3 4">
    <name type="scientific">Sphaerisporangium aureirubrum</name>
    <dbReference type="NCBI Taxonomy" id="1544736"/>
    <lineage>
        <taxon>Bacteria</taxon>
        <taxon>Bacillati</taxon>
        <taxon>Actinomycetota</taxon>
        <taxon>Actinomycetes</taxon>
        <taxon>Streptosporangiales</taxon>
        <taxon>Streptosporangiaceae</taxon>
        <taxon>Sphaerisporangium</taxon>
    </lineage>
</organism>
<name>A0ABW1NRI4_9ACTN</name>
<evidence type="ECO:0000256" key="1">
    <source>
        <dbReference type="SAM" id="MobiDB-lite"/>
    </source>
</evidence>
<gene>
    <name evidence="3" type="ORF">ACFP1K_30130</name>
</gene>
<dbReference type="InterPro" id="IPR058694">
    <property type="entry name" value="Fn3_SaeA_4th"/>
</dbReference>
<sequence>MAFDEERYVREVLEPAREAGGTPPADLGARYQLGEAMTARDVAETAKQVRQCWRRARGMLKYRRLIDRMEADHARFAPLFAAAAEGDLTPLRAALRDSHARAGRRLDDAARRLDDAAGPLRLLSPALLSTIARSVGVGQEEALRLAAARSIDVREPDPLPRAAPYSGYGRAREALDALGLPHLGRFVFGDDCAGMEVLDDVVVPGAEPVAEAVAAAEARWAARPRGPWTVSADTVLTALRGTPDPATLVRYDIVARLRERVREHPYDDTLLRHATGELDLAAADARRLIFAVRGESGGVPSGPAARLRELVDAGEIHAAVDYADALGPQDLTGEAAELATEVRARLAGAVRLRDRARAAIDPDDAWIALRDALQRVPDLPGAADMLARLAPYPARGVRAEPQGDGVGLTWQPSPSRAGRVVYDVHRNGAPLSTTERTTARDDRPPVNVPVTYSVVARRDDASAPPAVAAPVVVRPEPGDVRLTAGDGVVWGRWTRPAEASRVVVSRDGLPVQVIDTGFRDAGVVNGTAYVYVVAAAYPGPEGEVFTPGVRHTVTPRGLPRPIAGFTLHPDPSSPGTLLAWYDEPPSGVVEFVALDSAPQWTAGTTVPLADLRAASRAVPSIPTREGQAIRPGAQCVLLAVTIAGDLATVGGHLEHVNLATPTGLSAQRRGATVYVGFDWPPDVPEVEVRWAGRDMLVSSAAYRAQGGVRLEAPESEALTVEVAPTALVRGERLCGPPAWVRLAGRVPVRYDLLREGPAWRRTVVVEVTSDRPVRLRRLALVLKAGHVQPKSADDGVLLDHWTDVDLPARLSVPAPRQDKPYWLRCFAEGASPAGRRWSPGDDDFDGIADGGIMDEDTAGEGPADGGEVALIDPPVRRMKVG</sequence>
<dbReference type="Pfam" id="PF25835">
    <property type="entry name" value="Fn3_SaeA_5th"/>
    <property type="match status" value="1"/>
</dbReference>
<protein>
    <recommendedName>
        <fullName evidence="2">SaeA fourth Fn3-like domain-containing protein</fullName>
    </recommendedName>
</protein>
<dbReference type="InterPro" id="IPR013783">
    <property type="entry name" value="Ig-like_fold"/>
</dbReference>
<accession>A0ABW1NRI4</accession>
<reference evidence="4" key="1">
    <citation type="journal article" date="2019" name="Int. J. Syst. Evol. Microbiol.">
        <title>The Global Catalogue of Microorganisms (GCM) 10K type strain sequencing project: providing services to taxonomists for standard genome sequencing and annotation.</title>
        <authorList>
            <consortium name="The Broad Institute Genomics Platform"/>
            <consortium name="The Broad Institute Genome Sequencing Center for Infectious Disease"/>
            <person name="Wu L."/>
            <person name="Ma J."/>
        </authorList>
    </citation>
    <scope>NUCLEOTIDE SEQUENCE [LARGE SCALE GENOMIC DNA]</scope>
    <source>
        <strain evidence="4">JCM 30346</strain>
    </source>
</reference>
<dbReference type="RefSeq" id="WP_380759615.1">
    <property type="nucleotide sequence ID" value="NZ_JBHSRF010000062.1"/>
</dbReference>
<dbReference type="Proteomes" id="UP001596137">
    <property type="component" value="Unassembled WGS sequence"/>
</dbReference>
<dbReference type="Gene3D" id="2.60.40.10">
    <property type="entry name" value="Immunoglobulins"/>
    <property type="match status" value="1"/>
</dbReference>
<proteinExistence type="predicted"/>
<keyword evidence="4" id="KW-1185">Reference proteome</keyword>
<evidence type="ECO:0000313" key="3">
    <source>
        <dbReference type="EMBL" id="MFC6085460.1"/>
    </source>
</evidence>
<comment type="caution">
    <text evidence="3">The sequence shown here is derived from an EMBL/GenBank/DDBJ whole genome shotgun (WGS) entry which is preliminary data.</text>
</comment>
<feature type="domain" description="SaeA fourth Fn3-like" evidence="2">
    <location>
        <begin position="668"/>
        <end position="740"/>
    </location>
</feature>
<dbReference type="EMBL" id="JBHSRF010000062">
    <property type="protein sequence ID" value="MFC6085460.1"/>
    <property type="molecule type" value="Genomic_DNA"/>
</dbReference>
<evidence type="ECO:0000313" key="4">
    <source>
        <dbReference type="Proteomes" id="UP001596137"/>
    </source>
</evidence>
<feature type="region of interest" description="Disordered" evidence="1">
    <location>
        <begin position="854"/>
        <end position="881"/>
    </location>
</feature>
<evidence type="ECO:0000259" key="2">
    <source>
        <dbReference type="Pfam" id="PF25835"/>
    </source>
</evidence>